<dbReference type="Proteomes" id="UP000828390">
    <property type="component" value="Unassembled WGS sequence"/>
</dbReference>
<dbReference type="AlphaFoldDB" id="A0A9D4R3I2"/>
<sequence length="99" mass="11121">MSPKLDNRKPAYTIRITGILKKRPTALQIALMRNLKKTLTNQMHGYSNEYTFNEVLHFKTSAAMCATSDTNVCAIYDCNAGLSQTVVYKFNAVISSQRV</sequence>
<accession>A0A9D4R3I2</accession>
<reference evidence="1" key="1">
    <citation type="journal article" date="2019" name="bioRxiv">
        <title>The Genome of the Zebra Mussel, Dreissena polymorpha: A Resource for Invasive Species Research.</title>
        <authorList>
            <person name="McCartney M.A."/>
            <person name="Auch B."/>
            <person name="Kono T."/>
            <person name="Mallez S."/>
            <person name="Zhang Y."/>
            <person name="Obille A."/>
            <person name="Becker A."/>
            <person name="Abrahante J.E."/>
            <person name="Garbe J."/>
            <person name="Badalamenti J.P."/>
            <person name="Herman A."/>
            <person name="Mangelson H."/>
            <person name="Liachko I."/>
            <person name="Sullivan S."/>
            <person name="Sone E.D."/>
            <person name="Koren S."/>
            <person name="Silverstein K.A.T."/>
            <person name="Beckman K.B."/>
            <person name="Gohl D.M."/>
        </authorList>
    </citation>
    <scope>NUCLEOTIDE SEQUENCE</scope>
    <source>
        <strain evidence="1">Duluth1</strain>
        <tissue evidence="1">Whole animal</tissue>
    </source>
</reference>
<evidence type="ECO:0000313" key="2">
    <source>
        <dbReference type="Proteomes" id="UP000828390"/>
    </source>
</evidence>
<gene>
    <name evidence="1" type="ORF">DPMN_096134</name>
</gene>
<reference evidence="1" key="2">
    <citation type="submission" date="2020-11" db="EMBL/GenBank/DDBJ databases">
        <authorList>
            <person name="McCartney M.A."/>
            <person name="Auch B."/>
            <person name="Kono T."/>
            <person name="Mallez S."/>
            <person name="Becker A."/>
            <person name="Gohl D.M."/>
            <person name="Silverstein K.A.T."/>
            <person name="Koren S."/>
            <person name="Bechman K.B."/>
            <person name="Herman A."/>
            <person name="Abrahante J.E."/>
            <person name="Garbe J."/>
        </authorList>
    </citation>
    <scope>NUCLEOTIDE SEQUENCE</scope>
    <source>
        <strain evidence="1">Duluth1</strain>
        <tissue evidence="1">Whole animal</tissue>
    </source>
</reference>
<comment type="caution">
    <text evidence="1">The sequence shown here is derived from an EMBL/GenBank/DDBJ whole genome shotgun (WGS) entry which is preliminary data.</text>
</comment>
<dbReference type="EMBL" id="JAIWYP010000003">
    <property type="protein sequence ID" value="KAH3853604.1"/>
    <property type="molecule type" value="Genomic_DNA"/>
</dbReference>
<name>A0A9D4R3I2_DREPO</name>
<keyword evidence="2" id="KW-1185">Reference proteome</keyword>
<evidence type="ECO:0000313" key="1">
    <source>
        <dbReference type="EMBL" id="KAH3853604.1"/>
    </source>
</evidence>
<proteinExistence type="predicted"/>
<organism evidence="1 2">
    <name type="scientific">Dreissena polymorpha</name>
    <name type="common">Zebra mussel</name>
    <name type="synonym">Mytilus polymorpha</name>
    <dbReference type="NCBI Taxonomy" id="45954"/>
    <lineage>
        <taxon>Eukaryota</taxon>
        <taxon>Metazoa</taxon>
        <taxon>Spiralia</taxon>
        <taxon>Lophotrochozoa</taxon>
        <taxon>Mollusca</taxon>
        <taxon>Bivalvia</taxon>
        <taxon>Autobranchia</taxon>
        <taxon>Heteroconchia</taxon>
        <taxon>Euheterodonta</taxon>
        <taxon>Imparidentia</taxon>
        <taxon>Neoheterodontei</taxon>
        <taxon>Myida</taxon>
        <taxon>Dreissenoidea</taxon>
        <taxon>Dreissenidae</taxon>
        <taxon>Dreissena</taxon>
    </lineage>
</organism>
<protein>
    <submittedName>
        <fullName evidence="1">Uncharacterized protein</fullName>
    </submittedName>
</protein>